<comment type="catalytic activity">
    <reaction evidence="1">
        <text>beta-D-ribopyranose = beta-D-ribofuranose</text>
        <dbReference type="Rhea" id="RHEA:25432"/>
        <dbReference type="ChEBI" id="CHEBI:27476"/>
        <dbReference type="ChEBI" id="CHEBI:47002"/>
        <dbReference type="EC" id="5.4.99.62"/>
    </reaction>
</comment>
<comment type="catalytic activity">
    <reaction evidence="3">
        <text>alpha-L-fucose = beta-L-fucose</text>
        <dbReference type="Rhea" id="RHEA:25580"/>
        <dbReference type="ChEBI" id="CHEBI:42548"/>
        <dbReference type="ChEBI" id="CHEBI:42589"/>
        <dbReference type="EC" id="5.1.3.29"/>
    </reaction>
</comment>
<dbReference type="PANTHER" id="PTHR31690">
    <property type="entry name" value="FUCOSE MUTAROTASE"/>
    <property type="match status" value="1"/>
</dbReference>
<dbReference type="InterPro" id="IPR050443">
    <property type="entry name" value="RbsD/FucU_mutarotase"/>
</dbReference>
<dbReference type="InterPro" id="IPR007721">
    <property type="entry name" value="RbsD_FucU"/>
</dbReference>
<gene>
    <name evidence="4" type="ORF">RSO01_05570</name>
</gene>
<evidence type="ECO:0000256" key="1">
    <source>
        <dbReference type="ARBA" id="ARBA00000223"/>
    </source>
</evidence>
<dbReference type="GO" id="GO:0036373">
    <property type="term" value="F:L-fucose mutarotase activity"/>
    <property type="evidence" value="ECO:0007669"/>
    <property type="project" value="UniProtKB-EC"/>
</dbReference>
<reference evidence="4 5" key="1">
    <citation type="submission" date="2019-07" db="EMBL/GenBank/DDBJ databases">
        <title>Whole genome shotgun sequence of Reyranella soli NBRC 108950.</title>
        <authorList>
            <person name="Hosoyama A."/>
            <person name="Uohara A."/>
            <person name="Ohji S."/>
            <person name="Ichikawa N."/>
        </authorList>
    </citation>
    <scope>NUCLEOTIDE SEQUENCE [LARGE SCALE GENOMIC DNA]</scope>
    <source>
        <strain evidence="4 5">NBRC 108950</strain>
    </source>
</reference>
<dbReference type="GO" id="GO:0006004">
    <property type="term" value="P:fucose metabolic process"/>
    <property type="evidence" value="ECO:0007669"/>
    <property type="project" value="TreeGrafter"/>
</dbReference>
<sequence length="144" mass="15135">MLLGLDPVLGPDLLHALAAMGHGDRIALVDANYPATRGRRLVHLPGLSTPRVLQAVLSVFPIDTFIADPCAVMQVVGEPGALPPVVAEMNAALAKHGAKAAVGIERNAFYAAAESAYAIVQTGERRFYGNILLTKGVVAPEERT</sequence>
<name>A0A512N446_9HYPH</name>
<dbReference type="PANTHER" id="PTHR31690:SF4">
    <property type="entry name" value="FUCOSE MUTAROTASE"/>
    <property type="match status" value="1"/>
</dbReference>
<keyword evidence="2" id="KW-0413">Isomerase</keyword>
<evidence type="ECO:0000313" key="4">
    <source>
        <dbReference type="EMBL" id="GEP53391.1"/>
    </source>
</evidence>
<dbReference type="Proteomes" id="UP000321058">
    <property type="component" value="Unassembled WGS sequence"/>
</dbReference>
<protein>
    <submittedName>
        <fullName evidence="4">Fucose dissimilation pathway protein</fullName>
    </submittedName>
</protein>
<keyword evidence="5" id="KW-1185">Reference proteome</keyword>
<evidence type="ECO:0000256" key="2">
    <source>
        <dbReference type="ARBA" id="ARBA00023235"/>
    </source>
</evidence>
<dbReference type="EMBL" id="BKAJ01000008">
    <property type="protein sequence ID" value="GEP53391.1"/>
    <property type="molecule type" value="Genomic_DNA"/>
</dbReference>
<dbReference type="Pfam" id="PF05025">
    <property type="entry name" value="RbsD_FucU"/>
    <property type="match status" value="1"/>
</dbReference>
<dbReference type="OrthoDB" id="7947972at2"/>
<proteinExistence type="predicted"/>
<dbReference type="AlphaFoldDB" id="A0A512N446"/>
<dbReference type="GO" id="GO:0042806">
    <property type="term" value="F:fucose binding"/>
    <property type="evidence" value="ECO:0007669"/>
    <property type="project" value="TreeGrafter"/>
</dbReference>
<dbReference type="Gene3D" id="3.40.1650.10">
    <property type="entry name" value="RbsD-like domain"/>
    <property type="match status" value="1"/>
</dbReference>
<dbReference type="SUPFAM" id="SSF102546">
    <property type="entry name" value="RbsD-like"/>
    <property type="match status" value="1"/>
</dbReference>
<accession>A0A512N446</accession>
<evidence type="ECO:0000313" key="5">
    <source>
        <dbReference type="Proteomes" id="UP000321058"/>
    </source>
</evidence>
<dbReference type="GO" id="GO:0062193">
    <property type="term" value="F:D-ribose pyranase activity"/>
    <property type="evidence" value="ECO:0007669"/>
    <property type="project" value="UniProtKB-EC"/>
</dbReference>
<dbReference type="InterPro" id="IPR023750">
    <property type="entry name" value="RbsD-like_sf"/>
</dbReference>
<evidence type="ECO:0000256" key="3">
    <source>
        <dbReference type="ARBA" id="ARBA00036324"/>
    </source>
</evidence>
<comment type="caution">
    <text evidence="4">The sequence shown here is derived from an EMBL/GenBank/DDBJ whole genome shotgun (WGS) entry which is preliminary data.</text>
</comment>
<dbReference type="RefSeq" id="WP_147145986.1">
    <property type="nucleotide sequence ID" value="NZ_BKAJ01000008.1"/>
</dbReference>
<organism evidence="4 5">
    <name type="scientific">Reyranella soli</name>
    <dbReference type="NCBI Taxonomy" id="1230389"/>
    <lineage>
        <taxon>Bacteria</taxon>
        <taxon>Pseudomonadati</taxon>
        <taxon>Pseudomonadota</taxon>
        <taxon>Alphaproteobacteria</taxon>
        <taxon>Hyphomicrobiales</taxon>
        <taxon>Reyranellaceae</taxon>
        <taxon>Reyranella</taxon>
    </lineage>
</organism>